<accession>A0A916JW82</accession>
<evidence type="ECO:0008006" key="3">
    <source>
        <dbReference type="Google" id="ProtNLM"/>
    </source>
</evidence>
<organism evidence="1 2">
    <name type="scientific">Leucobacter soli</name>
    <dbReference type="NCBI Taxonomy" id="2812850"/>
    <lineage>
        <taxon>Bacteria</taxon>
        <taxon>Bacillati</taxon>
        <taxon>Actinomycetota</taxon>
        <taxon>Actinomycetes</taxon>
        <taxon>Micrococcales</taxon>
        <taxon>Microbacteriaceae</taxon>
        <taxon>Leucobacter</taxon>
    </lineage>
</organism>
<evidence type="ECO:0000313" key="1">
    <source>
        <dbReference type="EMBL" id="CAG7609301.1"/>
    </source>
</evidence>
<proteinExistence type="predicted"/>
<gene>
    <name evidence="1" type="ORF">LEUCIP111803_01188</name>
</gene>
<dbReference type="RefSeq" id="WP_218114806.1">
    <property type="nucleotide sequence ID" value="NZ_CAJVAP010000011.1"/>
</dbReference>
<protein>
    <recommendedName>
        <fullName evidence="3">Aminotransferase class IV</fullName>
    </recommendedName>
</protein>
<dbReference type="EMBL" id="CAJVAP010000011">
    <property type="protein sequence ID" value="CAG7609301.1"/>
    <property type="molecule type" value="Genomic_DNA"/>
</dbReference>
<sequence>MDSLLVADSFRVRSNPKTGAAEVRGFAQHLDRFKWAALEAWCGPHVPTADERARHAAALQEAYAQSPMRDRRARAAVLVWVEPDRSPAEQRALARIDEFLDSVPERIARFGEGWPRMEIGGDPGRDPEPRLELRLRPLPALGETLDLRTAGRVRSAHPRRKGPNISRYAELNSELGAEALLTDAHGRVREGATTSLIWWLSGGEEQDHGFVAASTKRVPSVTEALLLEAADRRLVGTKPNRRRIGQPQPARLAPVELAQHEVWAVNALHGIRVVTSIDGTPLPPPDERRLQWFREALDRTWEAVAG</sequence>
<reference evidence="1" key="1">
    <citation type="submission" date="2021-06" db="EMBL/GenBank/DDBJ databases">
        <authorList>
            <person name="Criscuolo A."/>
        </authorList>
    </citation>
    <scope>NUCLEOTIDE SEQUENCE</scope>
    <source>
        <strain evidence="1">CIP111803</strain>
    </source>
</reference>
<keyword evidence="2" id="KW-1185">Reference proteome</keyword>
<name>A0A916JW82_9MICO</name>
<comment type="caution">
    <text evidence="1">The sequence shown here is derived from an EMBL/GenBank/DDBJ whole genome shotgun (WGS) entry which is preliminary data.</text>
</comment>
<dbReference type="Proteomes" id="UP000693892">
    <property type="component" value="Unassembled WGS sequence"/>
</dbReference>
<dbReference type="AlphaFoldDB" id="A0A916JW82"/>
<evidence type="ECO:0000313" key="2">
    <source>
        <dbReference type="Proteomes" id="UP000693892"/>
    </source>
</evidence>